<keyword evidence="2" id="KW-0902">Two-component regulatory system</keyword>
<accession>A0A431VHZ4</accession>
<name>A0A431VHZ4_9PROT</name>
<protein>
    <submittedName>
        <fullName evidence="5">Response regulator</fullName>
    </submittedName>
</protein>
<dbReference type="Pfam" id="PF00072">
    <property type="entry name" value="Response_reg"/>
    <property type="match status" value="1"/>
</dbReference>
<keyword evidence="6" id="KW-1185">Reference proteome</keyword>
<feature type="domain" description="Response regulatory" evidence="4">
    <location>
        <begin position="6"/>
        <end position="124"/>
    </location>
</feature>
<dbReference type="SUPFAM" id="SSF52172">
    <property type="entry name" value="CheY-like"/>
    <property type="match status" value="1"/>
</dbReference>
<evidence type="ECO:0000313" key="6">
    <source>
        <dbReference type="Proteomes" id="UP000277007"/>
    </source>
</evidence>
<dbReference type="Proteomes" id="UP000277007">
    <property type="component" value="Unassembled WGS sequence"/>
</dbReference>
<dbReference type="AlphaFoldDB" id="A0A431VHZ4"/>
<dbReference type="PANTHER" id="PTHR45339">
    <property type="entry name" value="HYBRID SIGNAL TRANSDUCTION HISTIDINE KINASE J"/>
    <property type="match status" value="1"/>
</dbReference>
<dbReference type="InterPro" id="IPR001789">
    <property type="entry name" value="Sig_transdc_resp-reg_receiver"/>
</dbReference>
<dbReference type="RefSeq" id="WP_126614547.1">
    <property type="nucleotide sequence ID" value="NZ_JBHUCY010000029.1"/>
</dbReference>
<evidence type="ECO:0000313" key="5">
    <source>
        <dbReference type="EMBL" id="RTR20998.1"/>
    </source>
</evidence>
<evidence type="ECO:0000256" key="3">
    <source>
        <dbReference type="PROSITE-ProRule" id="PRU00169"/>
    </source>
</evidence>
<dbReference type="Gene3D" id="3.40.50.2300">
    <property type="match status" value="1"/>
</dbReference>
<dbReference type="EMBL" id="RXMA01000007">
    <property type="protein sequence ID" value="RTR20998.1"/>
    <property type="molecule type" value="Genomic_DNA"/>
</dbReference>
<keyword evidence="1 3" id="KW-0597">Phosphoprotein</keyword>
<dbReference type="CDD" id="cd17546">
    <property type="entry name" value="REC_hyHK_CKI1_RcsC-like"/>
    <property type="match status" value="1"/>
</dbReference>
<sequence>MSQSRNALVVDDQPVNRLLASRMLDKLGWTVAQADSGPAALDWLAANRADLIMLDISMPMMSGKEVCQRVRAEAGLGGQGIRIVAYTAHGQPEERAEFLSIGFDAVLVKPISRDSVEKVLSALALPAAAPATGAGVA</sequence>
<dbReference type="GO" id="GO:0000160">
    <property type="term" value="P:phosphorelay signal transduction system"/>
    <property type="evidence" value="ECO:0007669"/>
    <property type="project" value="UniProtKB-KW"/>
</dbReference>
<feature type="modified residue" description="4-aspartylphosphate" evidence="3">
    <location>
        <position position="55"/>
    </location>
</feature>
<dbReference type="InterPro" id="IPR011006">
    <property type="entry name" value="CheY-like_superfamily"/>
</dbReference>
<dbReference type="OrthoDB" id="9801602at2"/>
<organism evidence="5 6">
    <name type="scientific">Azospirillum griseum</name>
    <dbReference type="NCBI Taxonomy" id="2496639"/>
    <lineage>
        <taxon>Bacteria</taxon>
        <taxon>Pseudomonadati</taxon>
        <taxon>Pseudomonadota</taxon>
        <taxon>Alphaproteobacteria</taxon>
        <taxon>Rhodospirillales</taxon>
        <taxon>Azospirillaceae</taxon>
        <taxon>Azospirillum</taxon>
    </lineage>
</organism>
<proteinExistence type="predicted"/>
<comment type="caution">
    <text evidence="5">The sequence shown here is derived from an EMBL/GenBank/DDBJ whole genome shotgun (WGS) entry which is preliminary data.</text>
</comment>
<gene>
    <name evidence="5" type="ORF">EJ903_09620</name>
</gene>
<evidence type="ECO:0000256" key="1">
    <source>
        <dbReference type="ARBA" id="ARBA00022553"/>
    </source>
</evidence>
<reference evidence="5 6" key="1">
    <citation type="submission" date="2018-12" db="EMBL/GenBank/DDBJ databases">
        <authorList>
            <person name="Yang Y."/>
        </authorList>
    </citation>
    <scope>NUCLEOTIDE SEQUENCE [LARGE SCALE GENOMIC DNA]</scope>
    <source>
        <strain evidence="5 6">L-25-5w-1</strain>
    </source>
</reference>
<dbReference type="PANTHER" id="PTHR45339:SF1">
    <property type="entry name" value="HYBRID SIGNAL TRANSDUCTION HISTIDINE KINASE J"/>
    <property type="match status" value="1"/>
</dbReference>
<dbReference type="SMART" id="SM00448">
    <property type="entry name" value="REC"/>
    <property type="match status" value="1"/>
</dbReference>
<dbReference type="PROSITE" id="PS50110">
    <property type="entry name" value="RESPONSE_REGULATORY"/>
    <property type="match status" value="1"/>
</dbReference>
<evidence type="ECO:0000256" key="2">
    <source>
        <dbReference type="ARBA" id="ARBA00023012"/>
    </source>
</evidence>
<evidence type="ECO:0000259" key="4">
    <source>
        <dbReference type="PROSITE" id="PS50110"/>
    </source>
</evidence>